<dbReference type="GO" id="GO:0003676">
    <property type="term" value="F:nucleic acid binding"/>
    <property type="evidence" value="ECO:0007669"/>
    <property type="project" value="InterPro"/>
</dbReference>
<keyword evidence="2" id="KW-0698">rRNA processing</keyword>
<keyword evidence="8" id="KW-1185">Reference proteome</keyword>
<evidence type="ECO:0000259" key="6">
    <source>
        <dbReference type="Pfam" id="PF05175"/>
    </source>
</evidence>
<comment type="caution">
    <text evidence="7">The sequence shown here is derived from an EMBL/GenBank/DDBJ whole genome shotgun (WGS) entry which is preliminary data.</text>
</comment>
<dbReference type="GO" id="GO:0008757">
    <property type="term" value="F:S-adenosylmethionine-dependent methyltransferase activity"/>
    <property type="evidence" value="ECO:0007669"/>
    <property type="project" value="InterPro"/>
</dbReference>
<dbReference type="EMBL" id="BPQJ01000001">
    <property type="protein sequence ID" value="GJD59882.1"/>
    <property type="molecule type" value="Genomic_DNA"/>
</dbReference>
<protein>
    <submittedName>
        <fullName evidence="7">Release factor glutamine methyltransferase</fullName>
    </submittedName>
</protein>
<keyword evidence="3 7" id="KW-0489">Methyltransferase</keyword>
<dbReference type="InterPro" id="IPR046977">
    <property type="entry name" value="RsmC/RlmG"/>
</dbReference>
<evidence type="ECO:0000313" key="7">
    <source>
        <dbReference type="EMBL" id="GJD59882.1"/>
    </source>
</evidence>
<reference evidence="7" key="1">
    <citation type="journal article" date="2016" name="Front. Microbiol.">
        <title>Genome Sequence of the Piezophilic, Mesophilic Sulfate-Reducing Bacterium Desulfovibrio indicus J2T.</title>
        <authorList>
            <person name="Cao J."/>
            <person name="Maignien L."/>
            <person name="Shao Z."/>
            <person name="Alain K."/>
            <person name="Jebbar M."/>
        </authorList>
    </citation>
    <scope>NUCLEOTIDE SEQUENCE</scope>
    <source>
        <strain evidence="7">JCM 32048</strain>
    </source>
</reference>
<dbReference type="SUPFAM" id="SSF53335">
    <property type="entry name" value="S-adenosyl-L-methionine-dependent methyltransferases"/>
    <property type="match status" value="1"/>
</dbReference>
<feature type="domain" description="Methyltransferase small" evidence="6">
    <location>
        <begin position="133"/>
        <end position="257"/>
    </location>
</feature>
<evidence type="ECO:0000256" key="1">
    <source>
        <dbReference type="ARBA" id="ARBA00022490"/>
    </source>
</evidence>
<keyword evidence="4" id="KW-0808">Transferase</keyword>
<sequence>MTPRNPFLAPTPERDAALLALVDAVRATGYAFTTVTPATHERVNRRPGSAEARDLRDILGWSRPFRPDVVPRELFDLMQAAGAAVPDGALWRPTLRLSSLDGELFLHSAFPPLAADSVFFGPDTMRFVRAVAAHLRTRAAPLRHVVDIGCGSGAAGIVIAKQAPEAAIALVDINEAALHAAGLNARAAGVATAVPQRSDLLGQVEGAFDLIVSNPPFMVDAAGRAYRDGGGVHGSGLSLAVVEAATRRLAPGGSLVLFTGTAIVGGRDGFRTAACELCADAGLDWDYDEVDPDVYGEELDGPAYAEADRIALAVLTATRPI</sequence>
<dbReference type="Gene3D" id="3.40.50.150">
    <property type="entry name" value="Vaccinia Virus protein VP39"/>
    <property type="match status" value="1"/>
</dbReference>
<proteinExistence type="predicted"/>
<accession>A0AA37H5S5</accession>
<dbReference type="Proteomes" id="UP001055286">
    <property type="component" value="Unassembled WGS sequence"/>
</dbReference>
<evidence type="ECO:0000256" key="5">
    <source>
        <dbReference type="ARBA" id="ARBA00022691"/>
    </source>
</evidence>
<dbReference type="GO" id="GO:0032259">
    <property type="term" value="P:methylation"/>
    <property type="evidence" value="ECO:0007669"/>
    <property type="project" value="UniProtKB-KW"/>
</dbReference>
<dbReference type="InterPro" id="IPR029063">
    <property type="entry name" value="SAM-dependent_MTases_sf"/>
</dbReference>
<dbReference type="PROSITE" id="PS00092">
    <property type="entry name" value="N6_MTASE"/>
    <property type="match status" value="1"/>
</dbReference>
<dbReference type="Pfam" id="PF05175">
    <property type="entry name" value="MTS"/>
    <property type="match status" value="1"/>
</dbReference>
<keyword evidence="1" id="KW-0963">Cytoplasm</keyword>
<gene>
    <name evidence="7" type="primary">prmC_1</name>
    <name evidence="7" type="ORF">MPEAHAMD_0013</name>
</gene>
<dbReference type="PANTHER" id="PTHR47816">
    <property type="entry name" value="RIBOSOMAL RNA SMALL SUBUNIT METHYLTRANSFERASE C"/>
    <property type="match status" value="1"/>
</dbReference>
<name>A0AA37H5S5_9HYPH</name>
<dbReference type="InterPro" id="IPR002052">
    <property type="entry name" value="DNA_methylase_N6_adenine_CS"/>
</dbReference>
<evidence type="ECO:0000256" key="3">
    <source>
        <dbReference type="ARBA" id="ARBA00022603"/>
    </source>
</evidence>
<dbReference type="RefSeq" id="WP_238189023.1">
    <property type="nucleotide sequence ID" value="NZ_BPQJ01000001.1"/>
</dbReference>
<dbReference type="AlphaFoldDB" id="A0AA37H5S5"/>
<evidence type="ECO:0000313" key="8">
    <source>
        <dbReference type="Proteomes" id="UP001055286"/>
    </source>
</evidence>
<organism evidence="7 8">
    <name type="scientific">Methylobacterium frigidaeris</name>
    <dbReference type="NCBI Taxonomy" id="2038277"/>
    <lineage>
        <taxon>Bacteria</taxon>
        <taxon>Pseudomonadati</taxon>
        <taxon>Pseudomonadota</taxon>
        <taxon>Alphaproteobacteria</taxon>
        <taxon>Hyphomicrobiales</taxon>
        <taxon>Methylobacteriaceae</taxon>
        <taxon>Methylobacterium</taxon>
    </lineage>
</organism>
<dbReference type="CDD" id="cd02440">
    <property type="entry name" value="AdoMet_MTases"/>
    <property type="match status" value="1"/>
</dbReference>
<dbReference type="InterPro" id="IPR007848">
    <property type="entry name" value="Small_mtfrase_dom"/>
</dbReference>
<evidence type="ECO:0000256" key="2">
    <source>
        <dbReference type="ARBA" id="ARBA00022552"/>
    </source>
</evidence>
<keyword evidence="5" id="KW-0949">S-adenosyl-L-methionine</keyword>
<evidence type="ECO:0000256" key="4">
    <source>
        <dbReference type="ARBA" id="ARBA00022679"/>
    </source>
</evidence>
<dbReference type="PANTHER" id="PTHR47816:SF4">
    <property type="entry name" value="RIBOSOMAL RNA SMALL SUBUNIT METHYLTRANSFERASE C"/>
    <property type="match status" value="1"/>
</dbReference>
<reference evidence="7" key="2">
    <citation type="submission" date="2021-08" db="EMBL/GenBank/DDBJ databases">
        <authorList>
            <person name="Tani A."/>
            <person name="Ola A."/>
            <person name="Ogura Y."/>
            <person name="Katsura K."/>
            <person name="Hayashi T."/>
        </authorList>
    </citation>
    <scope>NUCLEOTIDE SEQUENCE</scope>
    <source>
        <strain evidence="7">JCM 32048</strain>
    </source>
</reference>
<dbReference type="GO" id="GO:0006364">
    <property type="term" value="P:rRNA processing"/>
    <property type="evidence" value="ECO:0007669"/>
    <property type="project" value="UniProtKB-KW"/>
</dbReference>
<dbReference type="GO" id="GO:0008170">
    <property type="term" value="F:N-methyltransferase activity"/>
    <property type="evidence" value="ECO:0007669"/>
    <property type="project" value="UniProtKB-ARBA"/>
</dbReference>